<name>A0AAN1SXF8_9PROT</name>
<evidence type="ECO:0000313" key="2">
    <source>
        <dbReference type="EMBL" id="BBI98678.1"/>
    </source>
</evidence>
<feature type="compositionally biased region" description="Low complexity" evidence="1">
    <location>
        <begin position="36"/>
        <end position="48"/>
    </location>
</feature>
<organism evidence="2 3">
    <name type="scientific">Ferrigenium kumadai</name>
    <dbReference type="NCBI Taxonomy" id="1682490"/>
    <lineage>
        <taxon>Bacteria</taxon>
        <taxon>Pseudomonadati</taxon>
        <taxon>Pseudomonadota</taxon>
        <taxon>Betaproteobacteria</taxon>
        <taxon>Nitrosomonadales</taxon>
        <taxon>Gallionellaceae</taxon>
        <taxon>Ferrigenium</taxon>
    </lineage>
</organism>
<accession>A0AAN1SXF8</accession>
<proteinExistence type="predicted"/>
<sequence>MTKAPSATKAAASKPGKQTQPAKNKAAKLEIPAFLASASSAPTKTKPATPRKKAPIVSEPPSSKQDRLIALMKQGKGSTITEMIEATGWQAHSIRGVISGVLKKRLSLNVISELASDGTRRYRIIKQAQA</sequence>
<dbReference type="Proteomes" id="UP001319121">
    <property type="component" value="Chromosome"/>
</dbReference>
<protein>
    <recommendedName>
        <fullName evidence="4">DUF3489 domain-containing protein</fullName>
    </recommendedName>
</protein>
<dbReference type="RefSeq" id="WP_212786295.1">
    <property type="nucleotide sequence ID" value="NZ_AP019536.1"/>
</dbReference>
<gene>
    <name evidence="2" type="ORF">FGKAn22_03710</name>
</gene>
<dbReference type="EMBL" id="AP019536">
    <property type="protein sequence ID" value="BBI98678.1"/>
    <property type="molecule type" value="Genomic_DNA"/>
</dbReference>
<feature type="compositionally biased region" description="Low complexity" evidence="1">
    <location>
        <begin position="1"/>
        <end position="15"/>
    </location>
</feature>
<dbReference type="KEGG" id="fku:FGKAn22_03710"/>
<evidence type="ECO:0000313" key="3">
    <source>
        <dbReference type="Proteomes" id="UP001319121"/>
    </source>
</evidence>
<dbReference type="InterPro" id="IPR021880">
    <property type="entry name" value="DUF3489"/>
</dbReference>
<reference evidence="2 3" key="1">
    <citation type="submission" date="2019-03" db="EMBL/GenBank/DDBJ databases">
        <title>Complete genome sequence of Ferrigenium kumadai strain An22, a microaerophilic iron-oxidizing bacterium isolated from a paddy field soil.</title>
        <authorList>
            <person name="Watanabe T."/>
            <person name="Asakawa S."/>
        </authorList>
    </citation>
    <scope>NUCLEOTIDE SEQUENCE [LARGE SCALE GENOMIC DNA]</scope>
    <source>
        <strain evidence="2 3">An22</strain>
    </source>
</reference>
<dbReference type="AlphaFoldDB" id="A0AAN1SXF8"/>
<keyword evidence="3" id="KW-1185">Reference proteome</keyword>
<dbReference type="Pfam" id="PF11994">
    <property type="entry name" value="DUF3489"/>
    <property type="match status" value="1"/>
</dbReference>
<evidence type="ECO:0008006" key="4">
    <source>
        <dbReference type="Google" id="ProtNLM"/>
    </source>
</evidence>
<evidence type="ECO:0000256" key="1">
    <source>
        <dbReference type="SAM" id="MobiDB-lite"/>
    </source>
</evidence>
<feature type="region of interest" description="Disordered" evidence="1">
    <location>
        <begin position="1"/>
        <end position="65"/>
    </location>
</feature>